<comment type="function">
    <text evidence="8">Conversion of 1,4-dihydroxy-2-naphthoate (DHNA) to demethylmenaquinone (DMK).</text>
</comment>
<dbReference type="EC" id="2.5.1.74" evidence="8 9"/>
<dbReference type="HOGENOM" id="CLU_043611_0_0_7"/>
<feature type="transmembrane region" description="Helical" evidence="8">
    <location>
        <begin position="38"/>
        <end position="57"/>
    </location>
</feature>
<keyword evidence="6 8" id="KW-1133">Transmembrane helix</keyword>
<dbReference type="GO" id="GO:0009234">
    <property type="term" value="P:menaquinone biosynthetic process"/>
    <property type="evidence" value="ECO:0007669"/>
    <property type="project" value="UniProtKB-UniRule"/>
</dbReference>
<evidence type="ECO:0000256" key="3">
    <source>
        <dbReference type="ARBA" id="ARBA00022475"/>
    </source>
</evidence>
<dbReference type="STRING" id="363253.LI0757"/>
<dbReference type="HAMAP" id="MF_01937">
    <property type="entry name" value="MenA_1"/>
    <property type="match status" value="1"/>
</dbReference>
<dbReference type="PANTHER" id="PTHR13929:SF0">
    <property type="entry name" value="UBIA PRENYLTRANSFERASE DOMAIN-CONTAINING PROTEIN 1"/>
    <property type="match status" value="1"/>
</dbReference>
<dbReference type="UniPathway" id="UPA00079">
    <property type="reaction ID" value="UER00168"/>
</dbReference>
<reference evidence="10 11" key="1">
    <citation type="submission" date="2005-11" db="EMBL/GenBank/DDBJ databases">
        <title>The complete genome sequence of Lawsonia intracellularis: the causative agent of proliferative enteropathy.</title>
        <authorList>
            <person name="Kaur K."/>
            <person name="Zhang Q."/>
            <person name="Beckler D."/>
            <person name="Munir S."/>
            <person name="Li L."/>
            <person name="Kinsley K."/>
            <person name="Herron L."/>
            <person name="Peterson A."/>
            <person name="May B."/>
            <person name="Singh S."/>
            <person name="Gebhart C."/>
            <person name="Kapur V."/>
        </authorList>
    </citation>
    <scope>NUCLEOTIDE SEQUENCE [LARGE SCALE GENOMIC DNA]</scope>
    <source>
        <strain evidence="10 11">PHE/MN1-00</strain>
    </source>
</reference>
<evidence type="ECO:0000313" key="11">
    <source>
        <dbReference type="Proteomes" id="UP000002430"/>
    </source>
</evidence>
<feature type="transmembrane region" description="Helical" evidence="8">
    <location>
        <begin position="94"/>
        <end position="121"/>
    </location>
</feature>
<dbReference type="OrthoDB" id="9767568at2"/>
<dbReference type="Gene3D" id="1.20.120.1780">
    <property type="entry name" value="UbiA prenyltransferase"/>
    <property type="match status" value="1"/>
</dbReference>
<evidence type="ECO:0000256" key="1">
    <source>
        <dbReference type="ARBA" id="ARBA00004141"/>
    </source>
</evidence>
<keyword evidence="5 8" id="KW-0812">Transmembrane</keyword>
<comment type="similarity">
    <text evidence="8">Belongs to the MenA family. Type 1 subfamily.</text>
</comment>
<comment type="pathway">
    <text evidence="8">Quinol/quinone metabolism; menaquinone biosynthesis; menaquinol from 1,4-dihydroxy-2-naphthoate: step 1/2.</text>
</comment>
<dbReference type="GO" id="GO:0042371">
    <property type="term" value="P:vitamin K biosynthetic process"/>
    <property type="evidence" value="ECO:0007669"/>
    <property type="project" value="TreeGrafter"/>
</dbReference>
<name>Q1MQB6_LAWIP</name>
<dbReference type="GO" id="GO:0005886">
    <property type="term" value="C:plasma membrane"/>
    <property type="evidence" value="ECO:0007669"/>
    <property type="project" value="UniProtKB-UniRule"/>
</dbReference>
<accession>Q1MQB6</accession>
<comment type="catalytic activity">
    <reaction evidence="8">
        <text>an all-trans-polyprenyl diphosphate + 1,4-dihydroxy-2-naphthoate + H(+) = a 2-demethylmenaquinol + CO2 + diphosphate</text>
        <dbReference type="Rhea" id="RHEA:26478"/>
        <dbReference type="Rhea" id="RHEA-COMP:9563"/>
        <dbReference type="Rhea" id="RHEA-COMP:9564"/>
        <dbReference type="ChEBI" id="CHEBI:11173"/>
        <dbReference type="ChEBI" id="CHEBI:15378"/>
        <dbReference type="ChEBI" id="CHEBI:16526"/>
        <dbReference type="ChEBI" id="CHEBI:33019"/>
        <dbReference type="ChEBI" id="CHEBI:55437"/>
        <dbReference type="ChEBI" id="CHEBI:58914"/>
        <dbReference type="EC" id="2.5.1.74"/>
    </reaction>
</comment>
<keyword evidence="7 8" id="KW-0472">Membrane</keyword>
<keyword evidence="4 8" id="KW-0808">Transferase</keyword>
<evidence type="ECO:0000256" key="5">
    <source>
        <dbReference type="ARBA" id="ARBA00022692"/>
    </source>
</evidence>
<evidence type="ECO:0000313" key="10">
    <source>
        <dbReference type="EMBL" id="CAJ54811.1"/>
    </source>
</evidence>
<gene>
    <name evidence="8 10" type="primary">menA</name>
    <name evidence="10" type="ordered locus">LI0757</name>
</gene>
<dbReference type="KEGG" id="lip:LI0757"/>
<feature type="transmembrane region" description="Helical" evidence="8">
    <location>
        <begin position="141"/>
        <end position="161"/>
    </location>
</feature>
<evidence type="ECO:0000256" key="9">
    <source>
        <dbReference type="NCBIfam" id="TIGR00751"/>
    </source>
</evidence>
<dbReference type="PIRSF" id="PIRSF005355">
    <property type="entry name" value="UBIAD1"/>
    <property type="match status" value="1"/>
</dbReference>
<protein>
    <recommendedName>
        <fullName evidence="8 9">1,4-dihydroxy-2-naphthoate octaprenyltransferase</fullName>
        <shortName evidence="8">DHNA-octaprenyltransferase</shortName>
        <ecNumber evidence="8 9">2.5.1.74</ecNumber>
    </recommendedName>
</protein>
<dbReference type="RefSeq" id="WP_011526840.1">
    <property type="nucleotide sequence ID" value="NC_008011.1"/>
</dbReference>
<dbReference type="Proteomes" id="UP000002430">
    <property type="component" value="Chromosome"/>
</dbReference>
<keyword evidence="3 8" id="KW-1003">Cell membrane</keyword>
<dbReference type="Pfam" id="PF01040">
    <property type="entry name" value="UbiA"/>
    <property type="match status" value="1"/>
</dbReference>
<dbReference type="NCBIfam" id="TIGR00751">
    <property type="entry name" value="menA"/>
    <property type="match status" value="1"/>
</dbReference>
<dbReference type="InterPro" id="IPR004657">
    <property type="entry name" value="MenA"/>
</dbReference>
<evidence type="ECO:0000256" key="4">
    <source>
        <dbReference type="ARBA" id="ARBA00022679"/>
    </source>
</evidence>
<comment type="subcellular location">
    <subcellularLocation>
        <location evidence="1">Membrane</location>
        <topology evidence="1">Multi-pass membrane protein</topology>
    </subcellularLocation>
</comment>
<feature type="transmembrane region" description="Helical" evidence="8">
    <location>
        <begin position="273"/>
        <end position="296"/>
    </location>
</feature>
<evidence type="ECO:0000256" key="8">
    <source>
        <dbReference type="HAMAP-Rule" id="MF_01937"/>
    </source>
</evidence>
<dbReference type="InterPro" id="IPR026046">
    <property type="entry name" value="UBIAD1"/>
</dbReference>
<dbReference type="InterPro" id="IPR000537">
    <property type="entry name" value="UbiA_prenyltransferase"/>
</dbReference>
<sequence length="297" mass="33268">MLYQWIIASRPWTFTAAFTPIALGTSLAISDGYHFDLFLFILALLGGIFLQAGANFLNTYGDYMSGVDTIDSAITCPQIVTGILPAYKMKYVGIGMLTTAIIIGLFLIFLCGWPVFVFGFIGFLGAASYTTGWSPYKYKGLGPIFVFFLMGPFMVLPAYYIQTYSLNMNIFFVSIPIAFLVTAIMHANDLRDIEYDNASGIKTIALWLGFKRSLLLYKVICIMAFVVLVCLVALRILPTVALLPLVLFPLLIRKFQRIKYPDITVEIKNLVKWTAGFHFLFGLFFIIGILLSPFVYV</sequence>
<dbReference type="eggNOG" id="COG1575">
    <property type="taxonomic scope" value="Bacteria"/>
</dbReference>
<organism evidence="10 11">
    <name type="scientific">Lawsonia intracellularis (strain PHE/MN1-00)</name>
    <dbReference type="NCBI Taxonomy" id="363253"/>
    <lineage>
        <taxon>Bacteria</taxon>
        <taxon>Pseudomonadati</taxon>
        <taxon>Thermodesulfobacteriota</taxon>
        <taxon>Desulfovibrionia</taxon>
        <taxon>Desulfovibrionales</taxon>
        <taxon>Desulfovibrionaceae</taxon>
        <taxon>Lawsonia</taxon>
    </lineage>
</organism>
<dbReference type="PANTHER" id="PTHR13929">
    <property type="entry name" value="1,4-DIHYDROXY-2-NAPHTHOATE OCTAPRENYLTRANSFERASE"/>
    <property type="match status" value="1"/>
</dbReference>
<feature type="transmembrane region" description="Helical" evidence="8">
    <location>
        <begin position="168"/>
        <end position="187"/>
    </location>
</feature>
<evidence type="ECO:0000256" key="7">
    <source>
        <dbReference type="ARBA" id="ARBA00023136"/>
    </source>
</evidence>
<keyword evidence="11" id="KW-1185">Reference proteome</keyword>
<dbReference type="EMBL" id="AM180252">
    <property type="protein sequence ID" value="CAJ54811.1"/>
    <property type="molecule type" value="Genomic_DNA"/>
</dbReference>
<dbReference type="GO" id="GO:0046428">
    <property type="term" value="F:1,4-dihydroxy-2-naphthoate polyprenyltransferase activity"/>
    <property type="evidence" value="ECO:0007669"/>
    <property type="project" value="UniProtKB-UniRule"/>
</dbReference>
<dbReference type="AlphaFoldDB" id="Q1MQB6"/>
<evidence type="ECO:0000256" key="2">
    <source>
        <dbReference type="ARBA" id="ARBA00022428"/>
    </source>
</evidence>
<feature type="transmembrane region" description="Helical" evidence="8">
    <location>
        <begin position="222"/>
        <end position="252"/>
    </location>
</feature>
<keyword evidence="2 8" id="KW-0474">Menaquinone biosynthesis</keyword>
<evidence type="ECO:0000256" key="6">
    <source>
        <dbReference type="ARBA" id="ARBA00022989"/>
    </source>
</evidence>
<dbReference type="CDD" id="cd13962">
    <property type="entry name" value="PT_UbiA_UBIAD1"/>
    <property type="match status" value="1"/>
</dbReference>
<proteinExistence type="inferred from homology"/>